<feature type="compositionally biased region" description="Low complexity" evidence="1">
    <location>
        <begin position="607"/>
        <end position="616"/>
    </location>
</feature>
<dbReference type="EMBL" id="WOCE01000021">
    <property type="protein sequence ID" value="KAE9589958.1"/>
    <property type="molecule type" value="Genomic_DNA"/>
</dbReference>
<dbReference type="Pfam" id="PF12552">
    <property type="entry name" value="DUF3741"/>
    <property type="match status" value="1"/>
</dbReference>
<feature type="compositionally biased region" description="Low complexity" evidence="1">
    <location>
        <begin position="443"/>
        <end position="454"/>
    </location>
</feature>
<reference evidence="6" key="1">
    <citation type="journal article" date="2020" name="Nat. Commun.">
        <title>Genome sequence of the cluster root forming white lupin.</title>
        <authorList>
            <person name="Hufnagel B."/>
            <person name="Marques A."/>
            <person name="Soriano A."/>
            <person name="Marques L."/>
            <person name="Divol F."/>
            <person name="Doumas P."/>
            <person name="Sallet E."/>
            <person name="Mancinotti D."/>
            <person name="Carrere S."/>
            <person name="Marande W."/>
            <person name="Arribat S."/>
            <person name="Keller J."/>
            <person name="Huneau C."/>
            <person name="Blein T."/>
            <person name="Aime D."/>
            <person name="Laguerre M."/>
            <person name="Taylor J."/>
            <person name="Schubert V."/>
            <person name="Nelson M."/>
            <person name="Geu-Flores F."/>
            <person name="Crespi M."/>
            <person name="Gallardo-Guerrero K."/>
            <person name="Delaux P.-M."/>
            <person name="Salse J."/>
            <person name="Berges H."/>
            <person name="Guyot R."/>
            <person name="Gouzy J."/>
            <person name="Peret B."/>
        </authorList>
    </citation>
    <scope>NUCLEOTIDE SEQUENCE [LARGE SCALE GENOMIC DNA]</scope>
    <source>
        <strain evidence="6">cv. Amiga</strain>
    </source>
</reference>
<organism evidence="5 6">
    <name type="scientific">Lupinus albus</name>
    <name type="common">White lupine</name>
    <name type="synonym">Lupinus termis</name>
    <dbReference type="NCBI Taxonomy" id="3870"/>
    <lineage>
        <taxon>Eukaryota</taxon>
        <taxon>Viridiplantae</taxon>
        <taxon>Streptophyta</taxon>
        <taxon>Embryophyta</taxon>
        <taxon>Tracheophyta</taxon>
        <taxon>Spermatophyta</taxon>
        <taxon>Magnoliopsida</taxon>
        <taxon>eudicotyledons</taxon>
        <taxon>Gunneridae</taxon>
        <taxon>Pentapetalae</taxon>
        <taxon>rosids</taxon>
        <taxon>fabids</taxon>
        <taxon>Fabales</taxon>
        <taxon>Fabaceae</taxon>
        <taxon>Papilionoideae</taxon>
        <taxon>50 kb inversion clade</taxon>
        <taxon>genistoids sensu lato</taxon>
        <taxon>core genistoids</taxon>
        <taxon>Genisteae</taxon>
        <taxon>Lupinus</taxon>
    </lineage>
</organism>
<comment type="caution">
    <text evidence="5">The sequence shown here is derived from an EMBL/GenBank/DDBJ whole genome shotgun (WGS) entry which is preliminary data.</text>
</comment>
<feature type="compositionally biased region" description="Basic and acidic residues" evidence="1">
    <location>
        <begin position="280"/>
        <end position="290"/>
    </location>
</feature>
<sequence>MEKSRQNKFNVASRNQPQPLFSQGNKQIHRQRKLHNMSPDSGSCSNVVVDKDSLSFKFGWKSSKQQSGTLIKKLLADEMSGETESKRTSPGVIARLMGLDAMPFQQSVNNHHKGSSENRSRGTSYDGGPSCRRRSKDQQEFKDVFEVSEIPKVVSNRYSVPGSADLMITDAEMSFIEQKFMDAKRLTTFQNLQSSKDFRDTLEFLDSNKDLLLKYFKRPDSMFKKNLNDLQFAPFESNSGHVEAIKLSDIEKYEEDDFSWKSDREEKRLSYGRSHYKRRDGFPSHIDRRQAMHSSSKSSKLQFKERDIKDVVPTKIVVLKPNLGKVQNGTRIVSSLCSSHTFPAQCGNETEFRDVRFRDTEQYQMKNLQDIARHSRPNSLESREIAKEITRQMKISLNNGCMISSSKFRGYAGDHSSASGNESPDESIERPATWGISVDLNSRSRQSSHSSESSVSREAKKRLSERWKMAHKSQEVQTINRNSTLAEMLANPEKEVKAASSDSMSIGESSRSKFACIGEPAGWVEPLGISSRDGWKNGYIGSLPRSKSLPASSTAFGSPRTILRNEALRDERFMVPMESFKRERKRAAKSRDQRHGLNTRSTKSGHNKSLSLHSSNLEGNEFSPDLDTIQNKMKINLEEDSPKLEVLVTESLDNTLRDTIAVTDNVVDVANEDTVGSSESEPSSQKVLSELSSCVMIKADTSAVDKDNSKQQELSAESSCCKDADQPSPVSVLEPSFTDDLSACSDCFGSLSADLQGLRMQLQLLKLESEEYVDGHMLVSSDEDCAVISEDNGSCRTEDSWESSYIIDALSVSGIDGAQPISNSLEYPMNLSVFDELEKKYFDRTTCSRSERRLLFDRINSGIVMIHEQLMNAQPWVSPATKSISSELTENMLQDGLHRLLRNHGNVKDDTMGKVLVMESQWLDLKDDFDVIGMEVEILLLDDLVAEIASM</sequence>
<feature type="compositionally biased region" description="Polar residues" evidence="1">
    <location>
        <begin position="7"/>
        <end position="26"/>
    </location>
</feature>
<feature type="region of interest" description="Disordered" evidence="1">
    <location>
        <begin position="106"/>
        <end position="138"/>
    </location>
</feature>
<feature type="compositionally biased region" description="Basic and acidic residues" evidence="1">
    <location>
        <begin position="455"/>
        <end position="474"/>
    </location>
</feature>
<name>A0A6A5LMI4_LUPAL</name>
<feature type="domain" description="DUF4378" evidence="3">
    <location>
        <begin position="803"/>
        <end position="947"/>
    </location>
</feature>
<evidence type="ECO:0000259" key="3">
    <source>
        <dbReference type="Pfam" id="PF14309"/>
    </source>
</evidence>
<dbReference type="Pfam" id="PF14383">
    <property type="entry name" value="VARLMGL"/>
    <property type="match status" value="1"/>
</dbReference>
<protein>
    <submittedName>
        <fullName evidence="5">Uncharacterized protein</fullName>
    </submittedName>
</protein>
<feature type="domain" description="DUF3741" evidence="2">
    <location>
        <begin position="177"/>
        <end position="221"/>
    </location>
</feature>
<evidence type="ECO:0000259" key="4">
    <source>
        <dbReference type="Pfam" id="PF14383"/>
    </source>
</evidence>
<proteinExistence type="predicted"/>
<feature type="region of interest" description="Disordered" evidence="1">
    <location>
        <begin position="410"/>
        <end position="476"/>
    </location>
</feature>
<accession>A0A6A5LMI4</accession>
<evidence type="ECO:0000313" key="6">
    <source>
        <dbReference type="Proteomes" id="UP000447434"/>
    </source>
</evidence>
<feature type="compositionally biased region" description="Polar residues" evidence="1">
    <location>
        <begin position="292"/>
        <end position="301"/>
    </location>
</feature>
<dbReference type="AlphaFoldDB" id="A0A6A5LMI4"/>
<evidence type="ECO:0000313" key="5">
    <source>
        <dbReference type="EMBL" id="KAE9589958.1"/>
    </source>
</evidence>
<dbReference type="InterPro" id="IPR032795">
    <property type="entry name" value="DUF3741-assoc"/>
</dbReference>
<dbReference type="PANTHER" id="PTHR46836">
    <property type="entry name" value="AFADIN"/>
    <property type="match status" value="1"/>
</dbReference>
<feature type="domain" description="DUF3741" evidence="4">
    <location>
        <begin position="86"/>
        <end position="106"/>
    </location>
</feature>
<dbReference type="PANTHER" id="PTHR46836:SF8">
    <property type="entry name" value="AFADIN"/>
    <property type="match status" value="1"/>
</dbReference>
<feature type="region of interest" description="Disordered" evidence="1">
    <location>
        <begin position="1"/>
        <end position="44"/>
    </location>
</feature>
<dbReference type="Proteomes" id="UP000447434">
    <property type="component" value="Chromosome 21"/>
</dbReference>
<dbReference type="OrthoDB" id="1925259at2759"/>
<dbReference type="InterPro" id="IPR025486">
    <property type="entry name" value="DUF4378"/>
</dbReference>
<evidence type="ECO:0000259" key="2">
    <source>
        <dbReference type="Pfam" id="PF12552"/>
    </source>
</evidence>
<feature type="region of interest" description="Disordered" evidence="1">
    <location>
        <begin position="578"/>
        <end position="623"/>
    </location>
</feature>
<evidence type="ECO:0000256" key="1">
    <source>
        <dbReference type="SAM" id="MobiDB-lite"/>
    </source>
</evidence>
<dbReference type="Pfam" id="PF14309">
    <property type="entry name" value="DUF4378"/>
    <property type="match status" value="1"/>
</dbReference>
<dbReference type="InterPro" id="IPR022212">
    <property type="entry name" value="DUF3741"/>
</dbReference>
<gene>
    <name evidence="5" type="ORF">Lalb_Chr21g0314431</name>
</gene>
<keyword evidence="6" id="KW-1185">Reference proteome</keyword>
<feature type="region of interest" description="Disordered" evidence="1">
    <location>
        <begin position="280"/>
        <end position="303"/>
    </location>
</feature>